<dbReference type="RefSeq" id="WP_341370788.1">
    <property type="nucleotide sequence ID" value="NZ_JBBPCO010000007.1"/>
</dbReference>
<sequence>MSGRLIALANLKGGCGKSTLALNLAAGLTRRGKVALVDADPQGALQHWSDWSPMEGDSQISVFSGDPLEKLAQAAKTHAYVVVDCPPSLDMNLTGELLEKVDTVLIPVLPSPLDLWASAGTVESVRKAREVNPGLRPWLVLNQVEPGSALSRAMSQALANLDLPVLREGVRRRAAYRLAMLEGKSVYQLNARGRDAVREIEWILEEVLRP</sequence>
<comment type="caution">
    <text evidence="2">The sequence shown here is derived from an EMBL/GenBank/DDBJ whole genome shotgun (WGS) entry which is preliminary data.</text>
</comment>
<dbReference type="NCBIfam" id="NF041546">
    <property type="entry name" value="ParA_partition"/>
    <property type="match status" value="1"/>
</dbReference>
<dbReference type="Proteomes" id="UP001446205">
    <property type="component" value="Unassembled WGS sequence"/>
</dbReference>
<evidence type="ECO:0000313" key="2">
    <source>
        <dbReference type="EMBL" id="MEK8089730.1"/>
    </source>
</evidence>
<dbReference type="PANTHER" id="PTHR13696">
    <property type="entry name" value="P-LOOP CONTAINING NUCLEOSIDE TRIPHOSPHATE HYDROLASE"/>
    <property type="match status" value="1"/>
</dbReference>
<dbReference type="PIRSF" id="PIRSF009320">
    <property type="entry name" value="Nuc_binding_HP_1000"/>
    <property type="match status" value="1"/>
</dbReference>
<accession>A0ABU9DAM4</accession>
<evidence type="ECO:0000313" key="3">
    <source>
        <dbReference type="Proteomes" id="UP001446205"/>
    </source>
</evidence>
<dbReference type="InterPro" id="IPR050678">
    <property type="entry name" value="DNA_Partitioning_ATPase"/>
</dbReference>
<proteinExistence type="predicted"/>
<dbReference type="InterPro" id="IPR002586">
    <property type="entry name" value="CobQ/CobB/MinD/ParA_Nub-bd_dom"/>
</dbReference>
<dbReference type="EMBL" id="JBBPCO010000007">
    <property type="protein sequence ID" value="MEK8089730.1"/>
    <property type="molecule type" value="Genomic_DNA"/>
</dbReference>
<evidence type="ECO:0000259" key="1">
    <source>
        <dbReference type="Pfam" id="PF01656"/>
    </source>
</evidence>
<protein>
    <submittedName>
        <fullName evidence="2">ParA family partition ATPase</fullName>
    </submittedName>
</protein>
<feature type="domain" description="CobQ/CobB/MinD/ParA nucleotide binding" evidence="1">
    <location>
        <begin position="6"/>
        <end position="185"/>
    </location>
</feature>
<gene>
    <name evidence="2" type="primary">parA</name>
    <name evidence="2" type="ORF">WOB96_08105</name>
</gene>
<dbReference type="InterPro" id="IPR048089">
    <property type="entry name" value="McdA"/>
</dbReference>
<dbReference type="SUPFAM" id="SSF52540">
    <property type="entry name" value="P-loop containing nucleoside triphosphate hydrolases"/>
    <property type="match status" value="1"/>
</dbReference>
<dbReference type="CDD" id="cd02042">
    <property type="entry name" value="ParAB_family"/>
    <property type="match status" value="1"/>
</dbReference>
<name>A0ABU9DAM4_9PROT</name>
<dbReference type="Pfam" id="PF01656">
    <property type="entry name" value="CbiA"/>
    <property type="match status" value="1"/>
</dbReference>
<dbReference type="InterPro" id="IPR027417">
    <property type="entry name" value="P-loop_NTPase"/>
</dbReference>
<dbReference type="Gene3D" id="3.40.50.300">
    <property type="entry name" value="P-loop containing nucleotide triphosphate hydrolases"/>
    <property type="match status" value="1"/>
</dbReference>
<reference evidence="2 3" key="1">
    <citation type="submission" date="2024-04" db="EMBL/GenBank/DDBJ databases">
        <authorList>
            <person name="Abashina T."/>
            <person name="Shaikin A."/>
        </authorList>
    </citation>
    <scope>NUCLEOTIDE SEQUENCE [LARGE SCALE GENOMIC DNA]</scope>
    <source>
        <strain evidence="2 3">AAFK</strain>
    </source>
</reference>
<organism evidence="2 3">
    <name type="scientific">Thermithiobacillus plumbiphilus</name>
    <dbReference type="NCBI Taxonomy" id="1729899"/>
    <lineage>
        <taxon>Bacteria</taxon>
        <taxon>Pseudomonadati</taxon>
        <taxon>Pseudomonadota</taxon>
        <taxon>Acidithiobacillia</taxon>
        <taxon>Acidithiobacillales</taxon>
        <taxon>Thermithiobacillaceae</taxon>
        <taxon>Thermithiobacillus</taxon>
    </lineage>
</organism>
<keyword evidence="3" id="KW-1185">Reference proteome</keyword>
<dbReference type="PANTHER" id="PTHR13696:SF96">
    <property type="entry name" value="COBQ_COBB_MIND_PARA NUCLEOTIDE BINDING DOMAIN-CONTAINING PROTEIN"/>
    <property type="match status" value="1"/>
</dbReference>